<dbReference type="RefSeq" id="NP_973866.1">
    <property type="nucleotide sequence ID" value="NM_202137.1"/>
</dbReference>
<feature type="compositionally biased region" description="Basic and acidic residues" evidence="1">
    <location>
        <begin position="17"/>
        <end position="32"/>
    </location>
</feature>
<dbReference type="GeneID" id="2745756"/>
<evidence type="ECO:0000313" key="3">
    <source>
        <dbReference type="EMBL" id="VYS46575.1"/>
    </source>
</evidence>
<feature type="region of interest" description="Disordered" evidence="1">
    <location>
        <begin position="1"/>
        <end position="35"/>
    </location>
</feature>
<dbReference type="EMBL" id="CACRSJ010000104">
    <property type="protein sequence ID" value="VYS46575.1"/>
    <property type="molecule type" value="Genomic_DNA"/>
</dbReference>
<accession>A0A654EC92</accession>
<proteinExistence type="predicted"/>
<evidence type="ECO:0000313" key="2">
    <source>
        <dbReference type="Araport" id="AT1G19394"/>
    </source>
</evidence>
<organism evidence="3 4">
    <name type="scientific">Arabidopsis thaliana</name>
    <name type="common">Mouse-ear cress</name>
    <dbReference type="NCBI Taxonomy" id="3702"/>
    <lineage>
        <taxon>Eukaryota</taxon>
        <taxon>Viridiplantae</taxon>
        <taxon>Streptophyta</taxon>
        <taxon>Embryophyta</taxon>
        <taxon>Tracheophyta</taxon>
        <taxon>Spermatophyta</taxon>
        <taxon>Magnoliopsida</taxon>
        <taxon>eudicotyledons</taxon>
        <taxon>Gunneridae</taxon>
        <taxon>Pentapetalae</taxon>
        <taxon>rosids</taxon>
        <taxon>malvids</taxon>
        <taxon>Brassicales</taxon>
        <taxon>Brassicaceae</taxon>
        <taxon>Camelineae</taxon>
        <taxon>Arabidopsis</taxon>
    </lineage>
</organism>
<reference evidence="3 4" key="1">
    <citation type="submission" date="2019-11" db="EMBL/GenBank/DDBJ databases">
        <authorList>
            <person name="Jiao W.-B."/>
            <person name="Schneeberger K."/>
        </authorList>
    </citation>
    <scope>NUCLEOTIDE SEQUENCE [LARGE SCALE GENOMIC DNA]</scope>
    <source>
        <strain evidence="4">cv. An-1</strain>
    </source>
</reference>
<sequence length="72" mass="7846">MPVRVLLDFPDSGGKSSSDRLSRLDMEGKKTTSDQLSLIQSSTLVDHSHLSSTLVDHNHLSSTLVDPTINAR</sequence>
<evidence type="ECO:0000313" key="4">
    <source>
        <dbReference type="Proteomes" id="UP000426265"/>
    </source>
</evidence>
<dbReference type="Araport" id="AT1G19394"/>
<name>A0A654EC92_ARATH</name>
<dbReference type="AlphaFoldDB" id="A0A654EC92"/>
<gene>
    <name evidence="2" type="ordered locus">At1g19394</name>
    <name evidence="3" type="ORF">AN1_LOCUS2075</name>
</gene>
<dbReference type="Proteomes" id="UP000426265">
    <property type="component" value="Unassembled WGS sequence"/>
</dbReference>
<dbReference type="ExpressionAtlas" id="A0A654EC92">
    <property type="expression patterns" value="baseline and differential"/>
</dbReference>
<protein>
    <submittedName>
        <fullName evidence="3">Uncharacterized protein</fullName>
    </submittedName>
</protein>
<evidence type="ECO:0000256" key="1">
    <source>
        <dbReference type="SAM" id="MobiDB-lite"/>
    </source>
</evidence>